<comment type="similarity">
    <text evidence="1">Belongs to the short-chain dehydrogenases/reductases (SDR) family.</text>
</comment>
<dbReference type="PANTHER" id="PTHR42760">
    <property type="entry name" value="SHORT-CHAIN DEHYDROGENASES/REDUCTASES FAMILY MEMBER"/>
    <property type="match status" value="1"/>
</dbReference>
<evidence type="ECO:0000256" key="2">
    <source>
        <dbReference type="ARBA" id="ARBA00023002"/>
    </source>
</evidence>
<sequence>MASTLFDITGRIALVTGSSRGIGRAIADGLADAGAIVVLNGLDPARLAATQADFARRHGAERIHALAFDVTDADAVASAIQSIEDEIGPLRILVNNAGVQHRVPMLDLDVADWERVMKTNLTSAFLVGREAARQMIPRGEGTIINIASVQTDLARPTIAPYTVSKGGIRNLTRAMTAEWAAHGLQINAIAPGYIHTEMTQNLVDDETFNAWILGRTPAHRWGTIDDLVGPALWLAGDGSKFVNGQVIFIDGGMTVVV</sequence>
<reference evidence="4 5" key="1">
    <citation type="submission" date="2020-07" db="EMBL/GenBank/DDBJ databases">
        <title>Sequencing the genomes of 1000 actinobacteria strains.</title>
        <authorList>
            <person name="Klenk H.-P."/>
        </authorList>
    </citation>
    <scope>NUCLEOTIDE SEQUENCE [LARGE SCALE GENOMIC DNA]</scope>
    <source>
        <strain evidence="4 5">LI1</strain>
    </source>
</reference>
<dbReference type="EMBL" id="JACCFM010000001">
    <property type="protein sequence ID" value="NYJ19871.1"/>
    <property type="molecule type" value="Genomic_DNA"/>
</dbReference>
<dbReference type="PRINTS" id="PR00080">
    <property type="entry name" value="SDRFAMILY"/>
</dbReference>
<dbReference type="Pfam" id="PF13561">
    <property type="entry name" value="adh_short_C2"/>
    <property type="match status" value="1"/>
</dbReference>
<keyword evidence="5" id="KW-1185">Reference proteome</keyword>
<dbReference type="FunFam" id="3.40.50.720:FF:000084">
    <property type="entry name" value="Short-chain dehydrogenase reductase"/>
    <property type="match status" value="1"/>
</dbReference>
<evidence type="ECO:0000259" key="3">
    <source>
        <dbReference type="SMART" id="SM00822"/>
    </source>
</evidence>
<dbReference type="SMART" id="SM00822">
    <property type="entry name" value="PKS_KR"/>
    <property type="match status" value="1"/>
</dbReference>
<feature type="domain" description="Ketoreductase" evidence="3">
    <location>
        <begin position="11"/>
        <end position="192"/>
    </location>
</feature>
<protein>
    <submittedName>
        <fullName evidence="4">Gluconate 5-dehydrogenase</fullName>
        <ecNumber evidence="4">1.1.1.69</ecNumber>
    </submittedName>
</protein>
<name>A0A7Z0EDW6_9MICO</name>
<dbReference type="AlphaFoldDB" id="A0A7Z0EDW6"/>
<evidence type="ECO:0000256" key="1">
    <source>
        <dbReference type="ARBA" id="ARBA00006484"/>
    </source>
</evidence>
<dbReference type="PRINTS" id="PR00081">
    <property type="entry name" value="GDHRDH"/>
</dbReference>
<keyword evidence="2 4" id="KW-0560">Oxidoreductase</keyword>
<gene>
    <name evidence="4" type="ORF">HNR05_001662</name>
</gene>
<dbReference type="InterPro" id="IPR002347">
    <property type="entry name" value="SDR_fam"/>
</dbReference>
<dbReference type="GO" id="GO:0008874">
    <property type="term" value="F:gluconate 5-dehydrogenase activity"/>
    <property type="evidence" value="ECO:0007669"/>
    <property type="project" value="UniProtKB-EC"/>
</dbReference>
<organism evidence="4 5">
    <name type="scientific">Glaciibacter psychrotolerans</name>
    <dbReference type="NCBI Taxonomy" id="670054"/>
    <lineage>
        <taxon>Bacteria</taxon>
        <taxon>Bacillati</taxon>
        <taxon>Actinomycetota</taxon>
        <taxon>Actinomycetes</taxon>
        <taxon>Micrococcales</taxon>
        <taxon>Microbacteriaceae</taxon>
        <taxon>Glaciibacter</taxon>
    </lineage>
</organism>
<dbReference type="InterPro" id="IPR036291">
    <property type="entry name" value="NAD(P)-bd_dom_sf"/>
</dbReference>
<evidence type="ECO:0000313" key="5">
    <source>
        <dbReference type="Proteomes" id="UP000537260"/>
    </source>
</evidence>
<dbReference type="SUPFAM" id="SSF51735">
    <property type="entry name" value="NAD(P)-binding Rossmann-fold domains"/>
    <property type="match status" value="1"/>
</dbReference>
<evidence type="ECO:0000313" key="4">
    <source>
        <dbReference type="EMBL" id="NYJ19871.1"/>
    </source>
</evidence>
<dbReference type="EC" id="1.1.1.69" evidence="4"/>
<accession>A0A7Z0EDW6</accession>
<dbReference type="PANTHER" id="PTHR42760:SF5">
    <property type="entry name" value="2-DEHYDRO-3-DEOXY-D-GLUCONATE 5-DEHYDROGENASE"/>
    <property type="match status" value="1"/>
</dbReference>
<dbReference type="InterPro" id="IPR057326">
    <property type="entry name" value="KR_dom"/>
</dbReference>
<dbReference type="Proteomes" id="UP000537260">
    <property type="component" value="Unassembled WGS sequence"/>
</dbReference>
<proteinExistence type="inferred from homology"/>
<dbReference type="Gene3D" id="3.40.50.720">
    <property type="entry name" value="NAD(P)-binding Rossmann-like Domain"/>
    <property type="match status" value="1"/>
</dbReference>
<comment type="caution">
    <text evidence="4">The sequence shown here is derived from an EMBL/GenBank/DDBJ whole genome shotgun (WGS) entry which is preliminary data.</text>
</comment>
<dbReference type="RefSeq" id="WP_179578558.1">
    <property type="nucleotide sequence ID" value="NZ_JACCFM010000001.1"/>
</dbReference>